<proteinExistence type="predicted"/>
<gene>
    <name evidence="1" type="ORF">BpHYR1_045121</name>
</gene>
<keyword evidence="2" id="KW-1185">Reference proteome</keyword>
<dbReference type="EMBL" id="REGN01006889">
    <property type="protein sequence ID" value="RNA07972.1"/>
    <property type="molecule type" value="Genomic_DNA"/>
</dbReference>
<feature type="non-terminal residue" evidence="1">
    <location>
        <position position="1"/>
    </location>
</feature>
<evidence type="ECO:0000313" key="2">
    <source>
        <dbReference type="Proteomes" id="UP000276133"/>
    </source>
</evidence>
<reference evidence="1 2" key="1">
    <citation type="journal article" date="2018" name="Sci. Rep.">
        <title>Genomic signatures of local adaptation to the degree of environmental predictability in rotifers.</title>
        <authorList>
            <person name="Franch-Gras L."/>
            <person name="Hahn C."/>
            <person name="Garcia-Roger E.M."/>
            <person name="Carmona M.J."/>
            <person name="Serra M."/>
            <person name="Gomez A."/>
        </authorList>
    </citation>
    <scope>NUCLEOTIDE SEQUENCE [LARGE SCALE GENOMIC DNA]</scope>
    <source>
        <strain evidence="1">HYR1</strain>
    </source>
</reference>
<evidence type="ECO:0000313" key="1">
    <source>
        <dbReference type="EMBL" id="RNA07972.1"/>
    </source>
</evidence>
<sequence>VSFKKVRERENEITFFNYRKIASLHFYNTLAYAESNKRNSSFKNEGDIGKKLLNSKIYSIDFLRGFGDILHQKIQKRATILPRRCLYFSMCYVQGATIGDLLKRGKIQKNYKLFVPTIFFREKNLS</sequence>
<organism evidence="1 2">
    <name type="scientific">Brachionus plicatilis</name>
    <name type="common">Marine rotifer</name>
    <name type="synonym">Brachionus muelleri</name>
    <dbReference type="NCBI Taxonomy" id="10195"/>
    <lineage>
        <taxon>Eukaryota</taxon>
        <taxon>Metazoa</taxon>
        <taxon>Spiralia</taxon>
        <taxon>Gnathifera</taxon>
        <taxon>Rotifera</taxon>
        <taxon>Eurotatoria</taxon>
        <taxon>Monogononta</taxon>
        <taxon>Pseudotrocha</taxon>
        <taxon>Ploima</taxon>
        <taxon>Brachionidae</taxon>
        <taxon>Brachionus</taxon>
    </lineage>
</organism>
<dbReference type="Proteomes" id="UP000276133">
    <property type="component" value="Unassembled WGS sequence"/>
</dbReference>
<protein>
    <submittedName>
        <fullName evidence="1">Uncharacterized protein</fullName>
    </submittedName>
</protein>
<accession>A0A3M7Q9U1</accession>
<comment type="caution">
    <text evidence="1">The sequence shown here is derived from an EMBL/GenBank/DDBJ whole genome shotgun (WGS) entry which is preliminary data.</text>
</comment>
<dbReference type="AlphaFoldDB" id="A0A3M7Q9U1"/>
<name>A0A3M7Q9U1_BRAPC</name>